<dbReference type="Gene3D" id="3.30.200.20">
    <property type="entry name" value="Phosphorylase Kinase, domain 1"/>
    <property type="match status" value="1"/>
</dbReference>
<dbReference type="FunFam" id="1.10.238.10:FF:000050">
    <property type="entry name" value="Calcium-dependent protein kinase 7"/>
    <property type="match status" value="1"/>
</dbReference>
<feature type="region of interest" description="Disordered" evidence="20">
    <location>
        <begin position="1"/>
        <end position="52"/>
    </location>
</feature>
<dbReference type="SUPFAM" id="SSF56112">
    <property type="entry name" value="Protein kinase-like (PK-like)"/>
    <property type="match status" value="1"/>
</dbReference>
<dbReference type="InterPro" id="IPR050205">
    <property type="entry name" value="CDPK_Ser/Thr_kinases"/>
</dbReference>
<dbReference type="GO" id="GO:0004674">
    <property type="term" value="F:protein serine/threonine kinase activity"/>
    <property type="evidence" value="ECO:0007669"/>
    <property type="project" value="UniProtKB-KW"/>
</dbReference>
<dbReference type="PROSITE" id="PS00107">
    <property type="entry name" value="PROTEIN_KINASE_ATP"/>
    <property type="match status" value="1"/>
</dbReference>
<dbReference type="FunFam" id="1.10.510.10:FF:000067">
    <property type="entry name" value="calcium-dependent protein kinase 13"/>
    <property type="match status" value="1"/>
</dbReference>
<keyword evidence="8" id="KW-0479">Metal-binding</keyword>
<evidence type="ECO:0000259" key="22">
    <source>
        <dbReference type="PROSITE" id="PS50222"/>
    </source>
</evidence>
<comment type="subcellular location">
    <subcellularLocation>
        <location evidence="1">Membrane</location>
        <topology evidence="1">Lipid-anchor</topology>
    </subcellularLocation>
</comment>
<dbReference type="PANTHER" id="PTHR24349">
    <property type="entry name" value="SERINE/THREONINE-PROTEIN KINASE"/>
    <property type="match status" value="1"/>
</dbReference>
<dbReference type="SMART" id="SM00220">
    <property type="entry name" value="S_TKc"/>
    <property type="match status" value="1"/>
</dbReference>
<evidence type="ECO:0000256" key="20">
    <source>
        <dbReference type="SAM" id="MobiDB-lite"/>
    </source>
</evidence>
<dbReference type="SUPFAM" id="SSF47473">
    <property type="entry name" value="EF-hand"/>
    <property type="match status" value="1"/>
</dbReference>
<dbReference type="InterPro" id="IPR018247">
    <property type="entry name" value="EF_Hand_1_Ca_BS"/>
</dbReference>
<keyword evidence="9" id="KW-0677">Repeat</keyword>
<dbReference type="Gene3D" id="1.10.510.10">
    <property type="entry name" value="Transferase(Phosphotransferase) domain 1"/>
    <property type="match status" value="1"/>
</dbReference>
<dbReference type="InterPro" id="IPR017441">
    <property type="entry name" value="Protein_kinase_ATP_BS"/>
</dbReference>
<dbReference type="Pfam" id="PF00069">
    <property type="entry name" value="Pkinase"/>
    <property type="match status" value="1"/>
</dbReference>
<protein>
    <recommendedName>
        <fullName evidence="3">non-specific serine/threonine protein kinase</fullName>
        <ecNumber evidence="3">2.7.11.1</ecNumber>
    </recommendedName>
</protein>
<evidence type="ECO:0000256" key="16">
    <source>
        <dbReference type="ARBA" id="ARBA00024334"/>
    </source>
</evidence>
<organism evidence="23 25">
    <name type="scientific">Vigna unguiculata</name>
    <name type="common">Cowpea</name>
    <dbReference type="NCBI Taxonomy" id="3917"/>
    <lineage>
        <taxon>Eukaryota</taxon>
        <taxon>Viridiplantae</taxon>
        <taxon>Streptophyta</taxon>
        <taxon>Embryophyta</taxon>
        <taxon>Tracheophyta</taxon>
        <taxon>Spermatophyta</taxon>
        <taxon>Magnoliopsida</taxon>
        <taxon>eudicotyledons</taxon>
        <taxon>Gunneridae</taxon>
        <taxon>Pentapetalae</taxon>
        <taxon>rosids</taxon>
        <taxon>fabids</taxon>
        <taxon>Fabales</taxon>
        <taxon>Fabaceae</taxon>
        <taxon>Papilionoideae</taxon>
        <taxon>50 kb inversion clade</taxon>
        <taxon>NPAAA clade</taxon>
        <taxon>indigoferoid/millettioid clade</taxon>
        <taxon>Phaseoleae</taxon>
        <taxon>Vigna</taxon>
    </lineage>
</organism>
<dbReference type="Gene3D" id="1.10.238.10">
    <property type="entry name" value="EF-hand"/>
    <property type="match status" value="1"/>
</dbReference>
<dbReference type="PROSITE" id="PS00018">
    <property type="entry name" value="EF_HAND_1"/>
    <property type="match status" value="4"/>
</dbReference>
<reference evidence="23 25" key="1">
    <citation type="submission" date="2019-04" db="EMBL/GenBank/DDBJ databases">
        <title>An improved genome assembly and genetic linkage map for asparagus bean, Vigna unguiculata ssp. sesquipedialis.</title>
        <authorList>
            <person name="Xia Q."/>
            <person name="Zhang R."/>
            <person name="Dong Y."/>
        </authorList>
    </citation>
    <scope>NUCLEOTIDE SEQUENCE [LARGE SCALE GENOMIC DNA]</scope>
    <source>
        <tissue evidence="23">Leaf</tissue>
    </source>
</reference>
<dbReference type="Pfam" id="PF13499">
    <property type="entry name" value="EF-hand_7"/>
    <property type="match status" value="2"/>
</dbReference>
<keyword evidence="10 19" id="KW-0547">Nucleotide-binding</keyword>
<keyword evidence="11 23" id="KW-0418">Kinase</keyword>
<evidence type="ECO:0000256" key="19">
    <source>
        <dbReference type="PROSITE-ProRule" id="PRU10141"/>
    </source>
</evidence>
<evidence type="ECO:0000256" key="4">
    <source>
        <dbReference type="ARBA" id="ARBA00022527"/>
    </source>
</evidence>
<evidence type="ECO:0000256" key="8">
    <source>
        <dbReference type="ARBA" id="ARBA00022723"/>
    </source>
</evidence>
<keyword evidence="12" id="KW-0106">Calcium</keyword>
<keyword evidence="5" id="KW-0597">Phosphoprotein</keyword>
<feature type="domain" description="EF-hand" evidence="22">
    <location>
        <begin position="374"/>
        <end position="409"/>
    </location>
</feature>
<dbReference type="InterPro" id="IPR011992">
    <property type="entry name" value="EF-hand-dom_pair"/>
</dbReference>
<feature type="domain" description="EF-hand" evidence="22">
    <location>
        <begin position="446"/>
        <end position="481"/>
    </location>
</feature>
<feature type="domain" description="EF-hand" evidence="22">
    <location>
        <begin position="410"/>
        <end position="445"/>
    </location>
</feature>
<dbReference type="GO" id="GO:0016020">
    <property type="term" value="C:membrane"/>
    <property type="evidence" value="ECO:0007669"/>
    <property type="project" value="UniProtKB-SubCell"/>
</dbReference>
<dbReference type="InterPro" id="IPR008271">
    <property type="entry name" value="Ser/Thr_kinase_AS"/>
</dbReference>
<evidence type="ECO:0000256" key="17">
    <source>
        <dbReference type="ARBA" id="ARBA00047899"/>
    </source>
</evidence>
<dbReference type="EMBL" id="CP039347">
    <property type="protein sequence ID" value="QCD88445.1"/>
    <property type="molecule type" value="Genomic_DNA"/>
</dbReference>
<evidence type="ECO:0000256" key="5">
    <source>
        <dbReference type="ARBA" id="ARBA00022553"/>
    </source>
</evidence>
<keyword evidence="25" id="KW-1185">Reference proteome</keyword>
<evidence type="ECO:0000313" key="24">
    <source>
        <dbReference type="EMBL" id="QCD88445.1"/>
    </source>
</evidence>
<comment type="similarity">
    <text evidence="2">Belongs to the protein kinase superfamily. CAMK Ser/Thr protein kinase family. CaMK subfamily.</text>
</comment>
<feature type="compositionally biased region" description="Low complexity" evidence="20">
    <location>
        <begin position="42"/>
        <end position="52"/>
    </location>
</feature>
<feature type="domain" description="EF-hand" evidence="22">
    <location>
        <begin position="483"/>
        <end position="518"/>
    </location>
</feature>
<evidence type="ECO:0000313" key="25">
    <source>
        <dbReference type="Proteomes" id="UP000501690"/>
    </source>
</evidence>
<keyword evidence="4" id="KW-0723">Serine/threonine-protein kinase</keyword>
<evidence type="ECO:0000256" key="7">
    <source>
        <dbReference type="ARBA" id="ARBA00022707"/>
    </source>
</evidence>
<dbReference type="FunFam" id="3.30.200.20:FF:000004">
    <property type="entry name" value="Calcium-dependent protein kinase 1"/>
    <property type="match status" value="1"/>
</dbReference>
<dbReference type="InterPro" id="IPR002048">
    <property type="entry name" value="EF_hand_dom"/>
</dbReference>
<keyword evidence="15" id="KW-0449">Lipoprotein</keyword>
<feature type="compositionally biased region" description="Polar residues" evidence="20">
    <location>
        <begin position="1"/>
        <end position="10"/>
    </location>
</feature>
<dbReference type="InterPro" id="IPR000719">
    <property type="entry name" value="Prot_kinase_dom"/>
</dbReference>
<evidence type="ECO:0000256" key="18">
    <source>
        <dbReference type="ARBA" id="ARBA00048679"/>
    </source>
</evidence>
<dbReference type="PROSITE" id="PS50011">
    <property type="entry name" value="PROTEIN_KINASE_DOM"/>
    <property type="match status" value="1"/>
</dbReference>
<evidence type="ECO:0000256" key="15">
    <source>
        <dbReference type="ARBA" id="ARBA00023288"/>
    </source>
</evidence>
<evidence type="ECO:0000256" key="1">
    <source>
        <dbReference type="ARBA" id="ARBA00004635"/>
    </source>
</evidence>
<keyword evidence="7" id="KW-0519">Myristate</keyword>
<evidence type="ECO:0000256" key="14">
    <source>
        <dbReference type="ARBA" id="ARBA00023136"/>
    </source>
</evidence>
<evidence type="ECO:0000259" key="21">
    <source>
        <dbReference type="PROSITE" id="PS50011"/>
    </source>
</evidence>
<accession>A0A4D6LFN4</accession>
<dbReference type="EMBL" id="CP039347">
    <property type="protein sequence ID" value="QCD87293.1"/>
    <property type="molecule type" value="Genomic_DNA"/>
</dbReference>
<dbReference type="PROSITE" id="PS50222">
    <property type="entry name" value="EF_HAND_2"/>
    <property type="match status" value="4"/>
</dbReference>
<keyword evidence="14" id="KW-0472">Membrane</keyword>
<dbReference type="GO" id="GO:0005509">
    <property type="term" value="F:calcium ion binding"/>
    <property type="evidence" value="ECO:0007669"/>
    <property type="project" value="InterPro"/>
</dbReference>
<proteinExistence type="inferred from homology"/>
<dbReference type="AlphaFoldDB" id="A0A4D6LFN4"/>
<dbReference type="InterPro" id="IPR011009">
    <property type="entry name" value="Kinase-like_dom_sf"/>
</dbReference>
<dbReference type="CDD" id="cd05117">
    <property type="entry name" value="STKc_CAMK"/>
    <property type="match status" value="1"/>
</dbReference>
<feature type="domain" description="Protein kinase" evidence="21">
    <location>
        <begin position="73"/>
        <end position="331"/>
    </location>
</feature>
<gene>
    <name evidence="23" type="ORF">DEO72_LG3g1827</name>
    <name evidence="24" type="ORF">DEO72_LG3g2993</name>
</gene>
<dbReference type="Proteomes" id="UP000501690">
    <property type="component" value="Linkage Group LG3"/>
</dbReference>
<feature type="compositionally biased region" description="Basic residues" evidence="20">
    <location>
        <begin position="11"/>
        <end position="20"/>
    </location>
</feature>
<dbReference type="SMART" id="SM00054">
    <property type="entry name" value="EFh"/>
    <property type="match status" value="4"/>
</dbReference>
<dbReference type="EC" id="2.7.11.1" evidence="3"/>
<comment type="catalytic activity">
    <reaction evidence="17">
        <text>L-threonyl-[protein] + ATP = O-phospho-L-threonyl-[protein] + ADP + H(+)</text>
        <dbReference type="Rhea" id="RHEA:46608"/>
        <dbReference type="Rhea" id="RHEA-COMP:11060"/>
        <dbReference type="Rhea" id="RHEA-COMP:11605"/>
        <dbReference type="ChEBI" id="CHEBI:15378"/>
        <dbReference type="ChEBI" id="CHEBI:30013"/>
        <dbReference type="ChEBI" id="CHEBI:30616"/>
        <dbReference type="ChEBI" id="CHEBI:61977"/>
        <dbReference type="ChEBI" id="CHEBI:456216"/>
        <dbReference type="EC" id="2.7.11.1"/>
    </reaction>
</comment>
<evidence type="ECO:0000256" key="2">
    <source>
        <dbReference type="ARBA" id="ARBA00005354"/>
    </source>
</evidence>
<evidence type="ECO:0000256" key="13">
    <source>
        <dbReference type="ARBA" id="ARBA00022840"/>
    </source>
</evidence>
<keyword evidence="6" id="KW-0808">Transferase</keyword>
<evidence type="ECO:0000256" key="9">
    <source>
        <dbReference type="ARBA" id="ARBA00022737"/>
    </source>
</evidence>
<evidence type="ECO:0000256" key="12">
    <source>
        <dbReference type="ARBA" id="ARBA00022837"/>
    </source>
</evidence>
<evidence type="ECO:0000256" key="6">
    <source>
        <dbReference type="ARBA" id="ARBA00022679"/>
    </source>
</evidence>
<feature type="binding site" evidence="19">
    <location>
        <position position="102"/>
    </location>
    <ligand>
        <name>ATP</name>
        <dbReference type="ChEBI" id="CHEBI:30616"/>
    </ligand>
</feature>
<comment type="similarity">
    <text evidence="16">Belongs to the protein kinase superfamily. Ser/Thr protein kinase family. CDPK subfamily.</text>
</comment>
<dbReference type="PROSITE" id="PS00108">
    <property type="entry name" value="PROTEIN_KINASE_ST"/>
    <property type="match status" value="1"/>
</dbReference>
<name>A0A4D6LFN4_VIGUN</name>
<evidence type="ECO:0000256" key="3">
    <source>
        <dbReference type="ARBA" id="ARBA00012513"/>
    </source>
</evidence>
<dbReference type="CDD" id="cd00051">
    <property type="entry name" value="EFh"/>
    <property type="match status" value="1"/>
</dbReference>
<evidence type="ECO:0000313" key="23">
    <source>
        <dbReference type="EMBL" id="QCD87293.1"/>
    </source>
</evidence>
<sequence>MGSCISTQGVRTRKRAKHPSKPTSPRAHGHGHGNNGTEQTTRRSSVVAPRSSVTARPLNVVANPSPGNIFDKYQFGKELGRGEFGVTHRVVDLVSGEAFACKKIAKTKLRTEIDVEDVRREVQIMRHLPRHPNIVAFKEAYEDRDAVYLVMELCEGGELFDRIVAKGHYTERAAANVTKTILEVCKVCHEHGVIHRDLKPENFLFADTSEAAALKSIDFGLSTFYVPGERFSEIVGSPYYMAPEVLRRNYGQEIDVWSTGVILYILLCGVPPFWAETEEGIAQAIIKGKVDFTRDPWPKVSDEAKHLVKRMLDPSPFTRITVQEVLDHPWIQNREHGRTISLGDQVRMRIKQFSLMNRFKRKVLRVVADNLSDEQIEAFKKMFDMMDKDKNGSLSFEELKDGLSMIGHAIPDPEVQMLLEAADADGNGTLNYEEFITMSVHLKKIEGDEHLTQAFRYFDKNQTGYVEFEELKDALSDDESEVMNDQVIKDIINDVDLDKDGRISFAEFKAMMKTGGDWKMASRQYSRALLNALSFKMFKDTPTKA</sequence>
<evidence type="ECO:0000256" key="10">
    <source>
        <dbReference type="ARBA" id="ARBA00022741"/>
    </source>
</evidence>
<comment type="catalytic activity">
    <reaction evidence="18">
        <text>L-seryl-[protein] + ATP = O-phospho-L-seryl-[protein] + ADP + H(+)</text>
        <dbReference type="Rhea" id="RHEA:17989"/>
        <dbReference type="Rhea" id="RHEA-COMP:9863"/>
        <dbReference type="Rhea" id="RHEA-COMP:11604"/>
        <dbReference type="ChEBI" id="CHEBI:15378"/>
        <dbReference type="ChEBI" id="CHEBI:29999"/>
        <dbReference type="ChEBI" id="CHEBI:30616"/>
        <dbReference type="ChEBI" id="CHEBI:83421"/>
        <dbReference type="ChEBI" id="CHEBI:456216"/>
        <dbReference type="EC" id="2.7.11.1"/>
    </reaction>
</comment>
<keyword evidence="13 19" id="KW-0067">ATP-binding</keyword>
<dbReference type="GO" id="GO:0005524">
    <property type="term" value="F:ATP binding"/>
    <property type="evidence" value="ECO:0007669"/>
    <property type="project" value="UniProtKB-UniRule"/>
</dbReference>
<evidence type="ECO:0000256" key="11">
    <source>
        <dbReference type="ARBA" id="ARBA00022777"/>
    </source>
</evidence>